<gene>
    <name evidence="1" type="primary">C22orf23</name>
</gene>
<sequence>MNIKVNMTRGGAILKKNDSISPQTQELLNVMMEESKLTMFQKKQLRDSIKEIRPLPTVCGPTSSCKKSQKQIAPVKVRNHSQFTSSKRKKEIIDLISEKEKVNNMYIPKTCKVITEEDKELLQNKMAYGKDFKQFKKTAKKTVAIKPSENVDEFNIVLQEIEERKNFLKEMEKLGKEKNYLLIIETEISQVNCLPILDSFKSKILNAGELFILYFDNKLDLSINYNNCSNIFDTNTIAKLGSQPICRVFSKNSIKLIPSQDAVLAFGDSLDFDNISISSDIPFLIENFTDAYQKPFIKINGPNSYCRCSTSINDNLKVNVDFSNLTGYAPLKNIKWHIYDNEFADGEG</sequence>
<dbReference type="PANTHER" id="PTHR28348:SF1">
    <property type="entry name" value="UPF0193 PROTEIN EVG1"/>
    <property type="match status" value="1"/>
</dbReference>
<dbReference type="EMBL" id="HAAD01001302">
    <property type="protein sequence ID" value="CDG67534.1"/>
    <property type="molecule type" value="mRNA"/>
</dbReference>
<accession>T2M5Y3</accession>
<proteinExistence type="evidence at transcript level"/>
<dbReference type="Pfam" id="PF05250">
    <property type="entry name" value="UPF0193"/>
    <property type="match status" value="1"/>
</dbReference>
<evidence type="ECO:0000313" key="1">
    <source>
        <dbReference type="EMBL" id="CDG67534.1"/>
    </source>
</evidence>
<dbReference type="PANTHER" id="PTHR28348">
    <property type="entry name" value="UPF0193 PROTEIN EVG1"/>
    <property type="match status" value="1"/>
</dbReference>
<dbReference type="AlphaFoldDB" id="T2M5Y3"/>
<name>T2M5Y3_HYDVU</name>
<organism evidence="1">
    <name type="scientific">Hydra vulgaris</name>
    <name type="common">Hydra</name>
    <name type="synonym">Hydra attenuata</name>
    <dbReference type="NCBI Taxonomy" id="6087"/>
    <lineage>
        <taxon>Eukaryota</taxon>
        <taxon>Metazoa</taxon>
        <taxon>Cnidaria</taxon>
        <taxon>Hydrozoa</taxon>
        <taxon>Hydroidolina</taxon>
        <taxon>Anthoathecata</taxon>
        <taxon>Aplanulata</taxon>
        <taxon>Hydridae</taxon>
        <taxon>Hydra</taxon>
    </lineage>
</organism>
<reference evidence="1" key="1">
    <citation type="journal article" date="2013" name="Genome Biol. Evol.">
        <title>Punctuated emergences of genetic and phenotypic innovations in eumetazoan, bilaterian, euteleostome, and hominidae ancestors.</title>
        <authorList>
            <person name="Wenger Y."/>
            <person name="Galliot B."/>
        </authorList>
    </citation>
    <scope>NUCLEOTIDE SEQUENCE</scope>
    <source>
        <tissue evidence="1">Whole animals</tissue>
    </source>
</reference>
<dbReference type="InterPro" id="IPR007914">
    <property type="entry name" value="UPF0193"/>
</dbReference>
<dbReference type="OrthoDB" id="189770at2759"/>
<protein>
    <submittedName>
        <fullName evidence="1">UPF0193 protein EVG1</fullName>
    </submittedName>
</protein>